<accession>A0ABP9PRG1</accession>
<dbReference type="Pfam" id="PF13338">
    <property type="entry name" value="AbiEi_4"/>
    <property type="match status" value="1"/>
</dbReference>
<dbReference type="EMBL" id="BAABKG010000002">
    <property type="protein sequence ID" value="GAA5147854.1"/>
    <property type="molecule type" value="Genomic_DNA"/>
</dbReference>
<proteinExistence type="predicted"/>
<comment type="caution">
    <text evidence="2">The sequence shown here is derived from an EMBL/GenBank/DDBJ whole genome shotgun (WGS) entry which is preliminary data.</text>
</comment>
<gene>
    <name evidence="2" type="ORF">GCM10023340_20890</name>
</gene>
<organism evidence="2 3">
    <name type="scientific">Nocardioides marinquilinus</name>
    <dbReference type="NCBI Taxonomy" id="1210400"/>
    <lineage>
        <taxon>Bacteria</taxon>
        <taxon>Bacillati</taxon>
        <taxon>Actinomycetota</taxon>
        <taxon>Actinomycetes</taxon>
        <taxon>Propionibacteriales</taxon>
        <taxon>Nocardioidaceae</taxon>
        <taxon>Nocardioides</taxon>
    </lineage>
</organism>
<reference evidence="3" key="1">
    <citation type="journal article" date="2019" name="Int. J. Syst. Evol. Microbiol.">
        <title>The Global Catalogue of Microorganisms (GCM) 10K type strain sequencing project: providing services to taxonomists for standard genome sequencing and annotation.</title>
        <authorList>
            <consortium name="The Broad Institute Genomics Platform"/>
            <consortium name="The Broad Institute Genome Sequencing Center for Infectious Disease"/>
            <person name="Wu L."/>
            <person name="Ma J."/>
        </authorList>
    </citation>
    <scope>NUCLEOTIDE SEQUENCE [LARGE SCALE GENOMIC DNA]</scope>
    <source>
        <strain evidence="3">JCM 18459</strain>
    </source>
</reference>
<feature type="domain" description="AbiEi antitoxin N-terminal" evidence="1">
    <location>
        <begin position="14"/>
        <end position="52"/>
    </location>
</feature>
<keyword evidence="3" id="KW-1185">Reference proteome</keyword>
<dbReference type="Proteomes" id="UP001500221">
    <property type="component" value="Unassembled WGS sequence"/>
</dbReference>
<dbReference type="RefSeq" id="WP_345457983.1">
    <property type="nucleotide sequence ID" value="NZ_BAABKG010000002.1"/>
</dbReference>
<protein>
    <recommendedName>
        <fullName evidence="1">AbiEi antitoxin N-terminal domain-containing protein</fullName>
    </recommendedName>
</protein>
<evidence type="ECO:0000313" key="2">
    <source>
        <dbReference type="EMBL" id="GAA5147854.1"/>
    </source>
</evidence>
<sequence length="317" mass="35803">MNLPATSVTHLCDSYGVLLRRDAVLCGVDDKALARLVDAGVLVKLRHGAYCLRAVYLAADRAERHRLLCRAVMKQYADHVALSHASSCVVQGGPEYGLDLGRAHITHLTGGGRPTLRLRHHLGECRVNDLRRQHGHWLTTPARAVLEVATSDGVEASLVQANHFLHAEETTLDHLRQCFETQTFWPNSLRQHPVLLLAEPKVESVGESRCSYAFFAQGLSRPEPQFEVIYPDGTVAARVDFAWPHRGVIVEFDGREKYHRFRKQNETLEEMVMREKAREDLIRRLTGWTVVRVVWNDLDHPVHLANRIRRAMAGLAA</sequence>
<name>A0ABP9PRG1_9ACTN</name>
<dbReference type="InterPro" id="IPR025159">
    <property type="entry name" value="AbiEi_N"/>
</dbReference>
<evidence type="ECO:0000259" key="1">
    <source>
        <dbReference type="Pfam" id="PF13338"/>
    </source>
</evidence>
<evidence type="ECO:0000313" key="3">
    <source>
        <dbReference type="Proteomes" id="UP001500221"/>
    </source>
</evidence>